<protein>
    <recommendedName>
        <fullName evidence="3">DUF1853 domain-containing protein</fullName>
    </recommendedName>
</protein>
<gene>
    <name evidence="1" type="ORF">PAND9192_00238</name>
</gene>
<reference evidence="2" key="1">
    <citation type="submission" date="2017-06" db="EMBL/GenBank/DDBJ databases">
        <authorList>
            <person name="Rodrigo-Torres L."/>
            <person name="Arahal R.D."/>
            <person name="Lucena T."/>
        </authorList>
    </citation>
    <scope>NUCLEOTIDE SEQUENCE [LARGE SCALE GENOMIC DNA]</scope>
    <source>
        <strain evidence="2">CECT 9192</strain>
    </source>
</reference>
<evidence type="ECO:0000313" key="1">
    <source>
        <dbReference type="EMBL" id="SMY32055.1"/>
    </source>
</evidence>
<name>A0A1Y6M655_9GAMM</name>
<dbReference type="AlphaFoldDB" id="A0A1Y6M655"/>
<dbReference type="RefSeq" id="WP_087852211.1">
    <property type="nucleotide sequence ID" value="NZ_FYAJ01000001.1"/>
</dbReference>
<evidence type="ECO:0000313" key="2">
    <source>
        <dbReference type="Proteomes" id="UP000195719"/>
    </source>
</evidence>
<dbReference type="InterPro" id="IPR015003">
    <property type="entry name" value="DUF1853"/>
</dbReference>
<sequence length="260" mass="30339">MLQKHGVNYQTNADFNALLIMPNIVTSCHYSISDHWLQNFAKRAVIPTNVSYHGNTRLGFYYQWLWQQLIIHHPDYSLVDEEIQLQSQQTVGAIDFLVHNHCSDEIEHWEVAIKFYLSFEHQWPGPNAKDNLDKKVNRMIDHQLQLTDHAAFQCLNYPYPAQRRLIMQGRLFTAWPDSHSGSDMPINPTSLKGRWCYCSQATALDLKILKKRQWIAPPLFSQLTTQLNVATIDVPTQAVDANNKLWFIVPNHWPQHNRQL</sequence>
<keyword evidence="2" id="KW-1185">Reference proteome</keyword>
<dbReference type="PROSITE" id="PS51257">
    <property type="entry name" value="PROKAR_LIPOPROTEIN"/>
    <property type="match status" value="1"/>
</dbReference>
<proteinExistence type="predicted"/>
<organism evidence="1 2">
    <name type="scientific">Photobacterium andalusiense</name>
    <dbReference type="NCBI Taxonomy" id="2204296"/>
    <lineage>
        <taxon>Bacteria</taxon>
        <taxon>Pseudomonadati</taxon>
        <taxon>Pseudomonadota</taxon>
        <taxon>Gammaproteobacteria</taxon>
        <taxon>Vibrionales</taxon>
        <taxon>Vibrionaceae</taxon>
        <taxon>Photobacterium</taxon>
    </lineage>
</organism>
<dbReference type="EMBL" id="FYAJ01000001">
    <property type="protein sequence ID" value="SMY32055.1"/>
    <property type="molecule type" value="Genomic_DNA"/>
</dbReference>
<accession>A0A1Y6M655</accession>
<dbReference type="Proteomes" id="UP000195719">
    <property type="component" value="Unassembled WGS sequence"/>
</dbReference>
<evidence type="ECO:0008006" key="3">
    <source>
        <dbReference type="Google" id="ProtNLM"/>
    </source>
</evidence>
<dbReference type="Pfam" id="PF08907">
    <property type="entry name" value="DUF1853"/>
    <property type="match status" value="1"/>
</dbReference>